<protein>
    <submittedName>
        <fullName evidence="3">Uncharacterized protein</fullName>
    </submittedName>
</protein>
<evidence type="ECO:0000313" key="3">
    <source>
        <dbReference type="EMBL" id="MBC8629852.1"/>
    </source>
</evidence>
<comment type="caution">
    <text evidence="3">The sequence shown here is derived from an EMBL/GenBank/DDBJ whole genome shotgun (WGS) entry which is preliminary data.</text>
</comment>
<gene>
    <name evidence="3" type="ORF">H8712_14795</name>
</gene>
<evidence type="ECO:0000256" key="2">
    <source>
        <dbReference type="SAM" id="Phobius"/>
    </source>
</evidence>
<keyword evidence="2" id="KW-0472">Membrane</keyword>
<proteinExistence type="predicted"/>
<sequence length="88" mass="9857">MSQEKVDQYKKNKAVRGKNKRKNKNDESMTLVEKLGITIVSLLLVGWIGYSVYQVVTTPDENAEVVTTQMDVTAITDYLSSLNTTDAE</sequence>
<dbReference type="RefSeq" id="WP_117457807.1">
    <property type="nucleotide sequence ID" value="NZ_JACRTP010000009.1"/>
</dbReference>
<evidence type="ECO:0000256" key="1">
    <source>
        <dbReference type="SAM" id="MobiDB-lite"/>
    </source>
</evidence>
<keyword evidence="2" id="KW-1133">Transmembrane helix</keyword>
<dbReference type="Proteomes" id="UP000661649">
    <property type="component" value="Unassembled WGS sequence"/>
</dbReference>
<reference evidence="3 4" key="1">
    <citation type="submission" date="2020-08" db="EMBL/GenBank/DDBJ databases">
        <title>Genome public.</title>
        <authorList>
            <person name="Liu C."/>
            <person name="Sun Q."/>
        </authorList>
    </citation>
    <scope>NUCLEOTIDE SEQUENCE [LARGE SCALE GENOMIC DNA]</scope>
    <source>
        <strain evidence="3 4">3_YM_SP_D4_24.mj</strain>
    </source>
</reference>
<feature type="region of interest" description="Disordered" evidence="1">
    <location>
        <begin position="1"/>
        <end position="27"/>
    </location>
</feature>
<feature type="compositionally biased region" description="Basic residues" evidence="1">
    <location>
        <begin position="11"/>
        <end position="23"/>
    </location>
</feature>
<keyword evidence="4" id="KW-1185">Reference proteome</keyword>
<dbReference type="EMBL" id="JACRTP010000009">
    <property type="protein sequence ID" value="MBC8629852.1"/>
    <property type="molecule type" value="Genomic_DNA"/>
</dbReference>
<feature type="transmembrane region" description="Helical" evidence="2">
    <location>
        <begin position="31"/>
        <end position="50"/>
    </location>
</feature>
<feature type="compositionally biased region" description="Basic and acidic residues" evidence="1">
    <location>
        <begin position="1"/>
        <end position="10"/>
    </location>
</feature>
<organism evidence="3 4">
    <name type="scientific">Blautia stercoris</name>
    <dbReference type="NCBI Taxonomy" id="871664"/>
    <lineage>
        <taxon>Bacteria</taxon>
        <taxon>Bacillati</taxon>
        <taxon>Bacillota</taxon>
        <taxon>Clostridia</taxon>
        <taxon>Lachnospirales</taxon>
        <taxon>Lachnospiraceae</taxon>
        <taxon>Blautia</taxon>
    </lineage>
</organism>
<keyword evidence="2" id="KW-0812">Transmembrane</keyword>
<accession>A0ABR7PEY8</accession>
<name>A0ABR7PEY8_9FIRM</name>
<evidence type="ECO:0000313" key="4">
    <source>
        <dbReference type="Proteomes" id="UP000661649"/>
    </source>
</evidence>